<dbReference type="OrthoDB" id="360390at2759"/>
<dbReference type="Pfam" id="PF00076">
    <property type="entry name" value="RRM_1"/>
    <property type="match status" value="3"/>
</dbReference>
<dbReference type="SUPFAM" id="SSF54928">
    <property type="entry name" value="RNA-binding domain, RBD"/>
    <property type="match status" value="3"/>
</dbReference>
<feature type="domain" description="RRM" evidence="4">
    <location>
        <begin position="700"/>
        <end position="783"/>
    </location>
</feature>
<feature type="domain" description="RRM" evidence="4">
    <location>
        <begin position="609"/>
        <end position="686"/>
    </location>
</feature>
<evidence type="ECO:0000313" key="5">
    <source>
        <dbReference type="EMBL" id="CDR38958.1"/>
    </source>
</evidence>
<dbReference type="PANTHER" id="PTHR23003">
    <property type="entry name" value="RNA RECOGNITION MOTIF RRM DOMAIN CONTAINING PROTEIN"/>
    <property type="match status" value="1"/>
</dbReference>
<dbReference type="GO" id="GO:0005634">
    <property type="term" value="C:nucleus"/>
    <property type="evidence" value="ECO:0007669"/>
    <property type="project" value="TreeGrafter"/>
</dbReference>
<feature type="region of interest" description="Disordered" evidence="3">
    <location>
        <begin position="506"/>
        <end position="529"/>
    </location>
</feature>
<feature type="domain" description="RRM" evidence="4">
    <location>
        <begin position="804"/>
        <end position="876"/>
    </location>
</feature>
<dbReference type="InterPro" id="IPR012677">
    <property type="entry name" value="Nucleotide-bd_a/b_plait_sf"/>
</dbReference>
<dbReference type="SMART" id="SM00360">
    <property type="entry name" value="RRM"/>
    <property type="match status" value="4"/>
</dbReference>
<dbReference type="SUPFAM" id="SSF48452">
    <property type="entry name" value="TPR-like"/>
    <property type="match status" value="1"/>
</dbReference>
<reference evidence="5" key="1">
    <citation type="journal article" date="2014" name="Genome Announc.">
        <title>Genome sequence of the yeast Cyberlindnera fabianii (Hansenula fabianii).</title>
        <authorList>
            <person name="Freel K.C."/>
            <person name="Sarilar V."/>
            <person name="Neuveglise C."/>
            <person name="Devillers H."/>
            <person name="Friedrich A."/>
            <person name="Schacherer J."/>
        </authorList>
    </citation>
    <scope>NUCLEOTIDE SEQUENCE</scope>
    <source>
        <strain evidence="5">YJS4271</strain>
    </source>
</reference>
<gene>
    <name evidence="5" type="ORF">CYFA0S_02e09472g</name>
</gene>
<dbReference type="CDD" id="cd12296">
    <property type="entry name" value="RRM1_Prp24"/>
    <property type="match status" value="1"/>
</dbReference>
<protein>
    <submittedName>
        <fullName evidence="5">CYFA0S02e09472g1_1</fullName>
    </submittedName>
</protein>
<dbReference type="Pfam" id="PF16842">
    <property type="entry name" value="RRM_occluded"/>
    <property type="match status" value="1"/>
</dbReference>
<evidence type="ECO:0000256" key="3">
    <source>
        <dbReference type="SAM" id="MobiDB-lite"/>
    </source>
</evidence>
<dbReference type="InterPro" id="IPR000504">
    <property type="entry name" value="RRM_dom"/>
</dbReference>
<sequence length="946" mass="107817">MQVDSFEGSRGDLASEIQQLGQSVASYEEVTAKRLELVEKYAMTFEEVEQWYNDALKCELDEEEYGLLYMVFYEKLSPDHRSTRFYQMCLEYYLNWLIKGPPPGFEDCELFQDRDFTDLINDAWNYNSKDFNSSHLLFDLQLKFVWYQSGYSIKGLVDEEHAVVTKEYPTNSLQSVVELFKEQLGRPHAQLDETFSRFSRFISTNFGSEYDTLMLEANSIYQKTKKAQEMITANSLESISSLPKKQRDISLVSPVFETSLIQSNTPSIWEQYITILYEFQAPDNLISSTLRRFIRFHPSYTPAYIEALRNIEIEAMTVSEIETRIQKEALLTLLDSQYWSDLVVALLLANEKLGRTEVNFQQYFKQALQRQDVFHSVERVIATIFEKRGELVSARKVYEQLTNTFTSEAEGWLVSYNFERRHGDLKQAYRVLVAAVNRAEQLDWPERIFEEALRFQELYGDVETYRSLKVRIQKKKKDVEAIRAASAENIAAEHLQELEIDVGSNKRKADDISDSEDMEVESTKKTETTRDRENLTVAVRNLPANVQEKTITSFFKDCGPIREIKIIQSEASSQANVEFTEERDVLRALTKDYKYISGNEIRVQRLQQNTLFVTNFPPTFTKDDLNQLFTPVGPVAAIRLPSLKFNTQRRFAYVEYLDSSDAQAAVGLLNGKDVDGFSLSVQISDPTSKQNRSGAAEEGRELYIKKLDFFKVTTNKVKLLFEKYGTVESVHLPLSDRNRALNKKHDGYGFVVFKTAEEAQAAVQGLNMATLEGRAIEVSIAEKKSLRAKKEESRALKDYSNSENAIAVVDLPDTVSRAQLEEFFSTVGEVEDVVLEPKVSGAIIVFKDSNAAGSASLKMEGATLGDYKVRITTVKNMRLAGAPIKKTHNGAAPMIPSNLRRRQLQAPTHMTKTHPAATSPAQTTTDAETKPPRSNADFRAMLFGKK</sequence>
<dbReference type="VEuPathDB" id="FungiDB:BON22_3416"/>
<proteinExistence type="predicted"/>
<evidence type="ECO:0000259" key="4">
    <source>
        <dbReference type="PROSITE" id="PS50102"/>
    </source>
</evidence>
<dbReference type="AlphaFoldDB" id="A0A061AN76"/>
<dbReference type="PhylomeDB" id="A0A061AN76"/>
<dbReference type="GO" id="GO:0003729">
    <property type="term" value="F:mRNA binding"/>
    <property type="evidence" value="ECO:0007669"/>
    <property type="project" value="TreeGrafter"/>
</dbReference>
<evidence type="ECO:0000256" key="1">
    <source>
        <dbReference type="ARBA" id="ARBA00022884"/>
    </source>
</evidence>
<dbReference type="GO" id="GO:0005737">
    <property type="term" value="C:cytoplasm"/>
    <property type="evidence" value="ECO:0007669"/>
    <property type="project" value="TreeGrafter"/>
</dbReference>
<dbReference type="PROSITE" id="PS50102">
    <property type="entry name" value="RRM"/>
    <property type="match status" value="4"/>
</dbReference>
<dbReference type="Gene3D" id="1.25.40.10">
    <property type="entry name" value="Tetratricopeptide repeat domain"/>
    <property type="match status" value="1"/>
</dbReference>
<dbReference type="InterPro" id="IPR034397">
    <property type="entry name" value="Prp24_RRM1"/>
</dbReference>
<keyword evidence="1 2" id="KW-0694">RNA-binding</keyword>
<name>A0A061AN76_CYBFA</name>
<dbReference type="InterPro" id="IPR050374">
    <property type="entry name" value="RRT5_SRSF_SR"/>
</dbReference>
<accession>A0A061AN76</accession>
<dbReference type="InterPro" id="IPR035979">
    <property type="entry name" value="RBD_domain_sf"/>
</dbReference>
<dbReference type="EMBL" id="LK052887">
    <property type="protein sequence ID" value="CDR38958.1"/>
    <property type="molecule type" value="Genomic_DNA"/>
</dbReference>
<feature type="domain" description="RRM" evidence="4">
    <location>
        <begin position="535"/>
        <end position="608"/>
    </location>
</feature>
<feature type="region of interest" description="Disordered" evidence="3">
    <location>
        <begin position="907"/>
        <end position="935"/>
    </location>
</feature>
<dbReference type="Gene3D" id="3.30.70.330">
    <property type="match status" value="4"/>
</dbReference>
<dbReference type="InterPro" id="IPR011990">
    <property type="entry name" value="TPR-like_helical_dom_sf"/>
</dbReference>
<organism evidence="5">
    <name type="scientific">Cyberlindnera fabianii</name>
    <name type="common">Yeast</name>
    <name type="synonym">Hansenula fabianii</name>
    <dbReference type="NCBI Taxonomy" id="36022"/>
    <lineage>
        <taxon>Eukaryota</taxon>
        <taxon>Fungi</taxon>
        <taxon>Dikarya</taxon>
        <taxon>Ascomycota</taxon>
        <taxon>Saccharomycotina</taxon>
        <taxon>Saccharomycetes</taxon>
        <taxon>Phaffomycetales</taxon>
        <taxon>Phaffomycetaceae</taxon>
        <taxon>Cyberlindnera</taxon>
    </lineage>
</organism>
<evidence type="ECO:0000256" key="2">
    <source>
        <dbReference type="PROSITE-ProRule" id="PRU00176"/>
    </source>
</evidence>
<dbReference type="InterPro" id="IPR031766">
    <property type="entry name" value="RRM_occluded"/>
</dbReference>